<dbReference type="EMBL" id="JBBMFP010000002">
    <property type="protein sequence ID" value="MEQ2429992.1"/>
    <property type="molecule type" value="Genomic_DNA"/>
</dbReference>
<dbReference type="RefSeq" id="WP_148391402.1">
    <property type="nucleotide sequence ID" value="NZ_JBBMFP010000002.1"/>
</dbReference>
<proteinExistence type="predicted"/>
<name>A0ABV1DI01_9FIRM</name>
<evidence type="ECO:0000313" key="1">
    <source>
        <dbReference type="EMBL" id="MEQ2429992.1"/>
    </source>
</evidence>
<organism evidence="1 2">
    <name type="scientific">Blautia caccae</name>
    <dbReference type="NCBI Taxonomy" id="3133175"/>
    <lineage>
        <taxon>Bacteria</taxon>
        <taxon>Bacillati</taxon>
        <taxon>Bacillota</taxon>
        <taxon>Clostridia</taxon>
        <taxon>Lachnospirales</taxon>
        <taxon>Lachnospiraceae</taxon>
        <taxon>Blautia</taxon>
    </lineage>
</organism>
<gene>
    <name evidence="1" type="ORF">WMO65_03155</name>
</gene>
<dbReference type="Pfam" id="PF12663">
    <property type="entry name" value="DUF3788"/>
    <property type="match status" value="1"/>
</dbReference>
<comment type="caution">
    <text evidence="1">The sequence shown here is derived from an EMBL/GenBank/DDBJ whole genome shotgun (WGS) entry which is preliminary data.</text>
</comment>
<sequence length="142" mass="16969">MYERMLNKQAVPTIEEMTSYCGVNAELFTMLNQWLSNQYCTLQETVFPYGNHYGWGIAHRSKKKLLCNIFPEDNAFTVMVRLSDRQFASVYGNMQKYTQEYMDHKYPCGDGGWIHYRVKCKEHLEDIMKLLIVKSEQRIWRF</sequence>
<keyword evidence="2" id="KW-1185">Reference proteome</keyword>
<protein>
    <submittedName>
        <fullName evidence="1">DUF3788 domain-containing protein</fullName>
    </submittedName>
</protein>
<reference evidence="1 2" key="1">
    <citation type="submission" date="2024-03" db="EMBL/GenBank/DDBJ databases">
        <title>Human intestinal bacterial collection.</title>
        <authorList>
            <person name="Pauvert C."/>
            <person name="Hitch T.C.A."/>
            <person name="Clavel T."/>
        </authorList>
    </citation>
    <scope>NUCLEOTIDE SEQUENCE [LARGE SCALE GENOMIC DNA]</scope>
    <source>
        <strain evidence="1 2">CLA-SR-H028</strain>
    </source>
</reference>
<evidence type="ECO:0000313" key="2">
    <source>
        <dbReference type="Proteomes" id="UP001457898"/>
    </source>
</evidence>
<dbReference type="Proteomes" id="UP001457898">
    <property type="component" value="Unassembled WGS sequence"/>
</dbReference>
<accession>A0ABV1DI01</accession>
<dbReference type="InterPro" id="IPR024265">
    <property type="entry name" value="DUF3788"/>
</dbReference>